<dbReference type="GO" id="GO:0016787">
    <property type="term" value="F:hydrolase activity"/>
    <property type="evidence" value="ECO:0007669"/>
    <property type="project" value="UniProtKB-KW"/>
</dbReference>
<organism evidence="6 7">
    <name type="scientific">Terriglobus roseus</name>
    <dbReference type="NCBI Taxonomy" id="392734"/>
    <lineage>
        <taxon>Bacteria</taxon>
        <taxon>Pseudomonadati</taxon>
        <taxon>Acidobacteriota</taxon>
        <taxon>Terriglobia</taxon>
        <taxon>Terriglobales</taxon>
        <taxon>Acidobacteriaceae</taxon>
        <taxon>Terriglobus</taxon>
    </lineage>
</organism>
<dbReference type="Gene3D" id="1.10.30.50">
    <property type="match status" value="1"/>
</dbReference>
<feature type="domain" description="HNH nuclease" evidence="5">
    <location>
        <begin position="48"/>
        <end position="103"/>
    </location>
</feature>
<evidence type="ECO:0000256" key="1">
    <source>
        <dbReference type="ARBA" id="ARBA00022722"/>
    </source>
</evidence>
<comment type="similarity">
    <text evidence="3">Belongs to the HNH nuclease family.</text>
</comment>
<accession>A0A1G7G5G7</accession>
<dbReference type="AlphaFoldDB" id="A0A1G7G5G7"/>
<dbReference type="OrthoDB" id="9779761at2"/>
<keyword evidence="2" id="KW-0378">Hydrolase</keyword>
<protein>
    <recommendedName>
        <fullName evidence="4">Putative HNH nuclease YajD</fullName>
    </recommendedName>
</protein>
<evidence type="ECO:0000256" key="2">
    <source>
        <dbReference type="ARBA" id="ARBA00022801"/>
    </source>
</evidence>
<dbReference type="PANTHER" id="PTHR41286:SF1">
    <property type="entry name" value="HNH NUCLEASE YAJD-RELATED"/>
    <property type="match status" value="1"/>
</dbReference>
<reference evidence="6 7" key="1">
    <citation type="submission" date="2016-10" db="EMBL/GenBank/DDBJ databases">
        <authorList>
            <person name="de Groot N.N."/>
        </authorList>
    </citation>
    <scope>NUCLEOTIDE SEQUENCE [LARGE SCALE GENOMIC DNA]</scope>
    <source>
        <strain evidence="6 7">GAS232</strain>
    </source>
</reference>
<dbReference type="PANTHER" id="PTHR41286">
    <property type="entry name" value="HNH NUCLEASE YAJD-RELATED"/>
    <property type="match status" value="1"/>
</dbReference>
<dbReference type="GO" id="GO:0004519">
    <property type="term" value="F:endonuclease activity"/>
    <property type="evidence" value="ECO:0007669"/>
    <property type="project" value="InterPro"/>
</dbReference>
<evidence type="ECO:0000256" key="4">
    <source>
        <dbReference type="ARBA" id="ARBA00040194"/>
    </source>
</evidence>
<evidence type="ECO:0000259" key="5">
    <source>
        <dbReference type="SMART" id="SM00507"/>
    </source>
</evidence>
<keyword evidence="1" id="KW-0540">Nuclease</keyword>
<dbReference type="InterPro" id="IPR002711">
    <property type="entry name" value="HNH"/>
</dbReference>
<dbReference type="GO" id="GO:0008270">
    <property type="term" value="F:zinc ion binding"/>
    <property type="evidence" value="ECO:0007669"/>
    <property type="project" value="InterPro"/>
</dbReference>
<gene>
    <name evidence="6" type="ORF">SAMN05444167_0559</name>
</gene>
<evidence type="ECO:0000313" key="7">
    <source>
        <dbReference type="Proteomes" id="UP000182427"/>
    </source>
</evidence>
<evidence type="ECO:0000256" key="3">
    <source>
        <dbReference type="ARBA" id="ARBA00038412"/>
    </source>
</evidence>
<sequence>MPSIPNKPCSHVGCSNLNCTLHIRHSDKSYNRYRGTSHSRGYDNEWKKLRLSVLRQEPLCKMCLDEQRVTPATEVHHIIPIRTDPTKRLDRSNLMSLCKPCHSRITATSLDKALSSLQR</sequence>
<keyword evidence="7" id="KW-1185">Reference proteome</keyword>
<name>A0A1G7G5G7_9BACT</name>
<dbReference type="EMBL" id="LT629690">
    <property type="protein sequence ID" value="SDE83353.1"/>
    <property type="molecule type" value="Genomic_DNA"/>
</dbReference>
<dbReference type="Proteomes" id="UP000182427">
    <property type="component" value="Chromosome I"/>
</dbReference>
<dbReference type="GO" id="GO:0005829">
    <property type="term" value="C:cytosol"/>
    <property type="evidence" value="ECO:0007669"/>
    <property type="project" value="TreeGrafter"/>
</dbReference>
<dbReference type="Pfam" id="PF01844">
    <property type="entry name" value="HNH"/>
    <property type="match status" value="1"/>
</dbReference>
<proteinExistence type="inferred from homology"/>
<dbReference type="GO" id="GO:0003676">
    <property type="term" value="F:nucleic acid binding"/>
    <property type="evidence" value="ECO:0007669"/>
    <property type="project" value="InterPro"/>
</dbReference>
<dbReference type="SMART" id="SM00507">
    <property type="entry name" value="HNHc"/>
    <property type="match status" value="1"/>
</dbReference>
<evidence type="ECO:0000313" key="6">
    <source>
        <dbReference type="EMBL" id="SDE83353.1"/>
    </source>
</evidence>
<dbReference type="InterPro" id="IPR003615">
    <property type="entry name" value="HNH_nuc"/>
</dbReference>
<dbReference type="CDD" id="cd00085">
    <property type="entry name" value="HNHc"/>
    <property type="match status" value="1"/>
</dbReference>